<name>A0AA46WBT5_CAPOC</name>
<dbReference type="SUPFAM" id="SSF55729">
    <property type="entry name" value="Acyl-CoA N-acyltransferases (Nat)"/>
    <property type="match status" value="1"/>
</dbReference>
<dbReference type="Proteomes" id="UP001163262">
    <property type="component" value="Chromosome"/>
</dbReference>
<keyword evidence="1" id="KW-0012">Acyltransferase</keyword>
<proteinExistence type="predicted"/>
<sequence>MPLILIKELTTKKELTEFVKFPLSLYKNNPYWVPPLISDEVASFDKTKNPVFDNAEAFFYGAYNEKGKMVGRVVAIVNQHDLKQNIKKVRFGWLDMIDDIQVTQVLLDKVAEKAREYQLEYMEGPIGFSNMDKVGLLTEGYDHLSNMMTWYNYPYYNRHLEQLGFTKEKGFVEMEFLVKNSKPELFKKTAEAIKKRYGVKFIDTPTTTEVLKHVDAMFDLYNETYSKLASYVPISERQREYFKQKYIPFINPEYIRFIEDKDGKLICFAIVMPSFSKALQKAKGKLFPWGWWYLLQSKRYHDTVEFYLIGVAPEYQSKGIPALLFDYYYDIFTRNGVTHCVITPELEENIAIQQLWKSFDPVIFARRATFKKQVRD</sequence>
<gene>
    <name evidence="1" type="ORF">OL231_05450</name>
</gene>
<dbReference type="PANTHER" id="PTHR41368">
    <property type="entry name" value="PROTEIN YGHO"/>
    <property type="match status" value="1"/>
</dbReference>
<dbReference type="EC" id="2.3.1.-" evidence="1"/>
<dbReference type="EMBL" id="CP110230">
    <property type="protein sequence ID" value="UZD41985.1"/>
    <property type="molecule type" value="Genomic_DNA"/>
</dbReference>
<evidence type="ECO:0000313" key="1">
    <source>
        <dbReference type="EMBL" id="UZD41985.1"/>
    </source>
</evidence>
<organism evidence="1 2">
    <name type="scientific">Capnocytophaga ochracea</name>
    <dbReference type="NCBI Taxonomy" id="1018"/>
    <lineage>
        <taxon>Bacteria</taxon>
        <taxon>Pseudomonadati</taxon>
        <taxon>Bacteroidota</taxon>
        <taxon>Flavobacteriia</taxon>
        <taxon>Flavobacteriales</taxon>
        <taxon>Flavobacteriaceae</taxon>
        <taxon>Capnocytophaga</taxon>
    </lineage>
</organism>
<keyword evidence="1" id="KW-0808">Transferase</keyword>
<dbReference type="AlphaFoldDB" id="A0AA46WBT5"/>
<protein>
    <submittedName>
        <fullName evidence="1">GNAT family N-acetyltransferase</fullName>
        <ecNumber evidence="1">2.3.1.-</ecNumber>
    </submittedName>
</protein>
<dbReference type="GO" id="GO:0016746">
    <property type="term" value="F:acyltransferase activity"/>
    <property type="evidence" value="ECO:0007669"/>
    <property type="project" value="UniProtKB-KW"/>
</dbReference>
<reference evidence="1" key="1">
    <citation type="submission" date="2022-10" db="EMBL/GenBank/DDBJ databases">
        <title>Complete genome sequence of Capnocytophaga ochracea KCOM 2812 isolated from actinomycosis lesion.</title>
        <authorList>
            <person name="Kook J.-K."/>
            <person name="Park S.-N."/>
            <person name="Lim Y.K."/>
        </authorList>
    </citation>
    <scope>NUCLEOTIDE SEQUENCE</scope>
    <source>
        <strain evidence="1">KCOM 28121</strain>
    </source>
</reference>
<dbReference type="Gene3D" id="3.40.630.30">
    <property type="match status" value="1"/>
</dbReference>
<accession>A0AA46WBT5</accession>
<dbReference type="PANTHER" id="PTHR41368:SF1">
    <property type="entry name" value="PROTEIN YGHO"/>
    <property type="match status" value="1"/>
</dbReference>
<dbReference type="InterPro" id="IPR039968">
    <property type="entry name" value="BcerS-like"/>
</dbReference>
<dbReference type="InterPro" id="IPR016181">
    <property type="entry name" value="Acyl_CoA_acyltransferase"/>
</dbReference>
<dbReference type="RefSeq" id="WP_264860978.1">
    <property type="nucleotide sequence ID" value="NZ_CP110230.1"/>
</dbReference>
<evidence type="ECO:0000313" key="2">
    <source>
        <dbReference type="Proteomes" id="UP001163262"/>
    </source>
</evidence>